<evidence type="ECO:0000313" key="7">
    <source>
        <dbReference type="EMBL" id="RZC37372.1"/>
    </source>
</evidence>
<dbReference type="PANTHER" id="PTHR11040:SF203">
    <property type="entry name" value="FI18611P1-RELATED"/>
    <property type="match status" value="1"/>
</dbReference>
<dbReference type="GO" id="GO:0005886">
    <property type="term" value="C:plasma membrane"/>
    <property type="evidence" value="ECO:0007669"/>
    <property type="project" value="TreeGrafter"/>
</dbReference>
<dbReference type="Pfam" id="PF02535">
    <property type="entry name" value="Zip"/>
    <property type="match status" value="1"/>
</dbReference>
<keyword evidence="3 6" id="KW-1133">Transmembrane helix</keyword>
<evidence type="ECO:0000256" key="2">
    <source>
        <dbReference type="ARBA" id="ARBA00022692"/>
    </source>
</evidence>
<feature type="transmembrane region" description="Helical" evidence="6">
    <location>
        <begin position="310"/>
        <end position="330"/>
    </location>
</feature>
<evidence type="ECO:0000256" key="1">
    <source>
        <dbReference type="ARBA" id="ARBA00004141"/>
    </source>
</evidence>
<name>A0A482VWN8_ASBVE</name>
<evidence type="ECO:0000256" key="4">
    <source>
        <dbReference type="ARBA" id="ARBA00023136"/>
    </source>
</evidence>
<reference evidence="7 8" key="1">
    <citation type="submission" date="2017-03" db="EMBL/GenBank/DDBJ databases">
        <title>Genome of the blue death feigning beetle - Asbolus verrucosus.</title>
        <authorList>
            <person name="Rider S.D."/>
        </authorList>
    </citation>
    <scope>NUCLEOTIDE SEQUENCE [LARGE SCALE GENOMIC DNA]</scope>
    <source>
        <strain evidence="7">Butters</strain>
        <tissue evidence="7">Head and leg muscle</tissue>
    </source>
</reference>
<dbReference type="AlphaFoldDB" id="A0A482VWN8"/>
<keyword evidence="5" id="KW-0175">Coiled coil</keyword>
<evidence type="ECO:0000256" key="6">
    <source>
        <dbReference type="SAM" id="Phobius"/>
    </source>
</evidence>
<evidence type="ECO:0000313" key="8">
    <source>
        <dbReference type="Proteomes" id="UP000292052"/>
    </source>
</evidence>
<feature type="transmembrane region" description="Helical" evidence="6">
    <location>
        <begin position="277"/>
        <end position="298"/>
    </location>
</feature>
<evidence type="ECO:0000256" key="5">
    <source>
        <dbReference type="SAM" id="Coils"/>
    </source>
</evidence>
<sequence>MDLISTKILVAVLFGVLRFFFGILPVKLYKLLLLWEGEDDSHHFINQKRHQQVTCALALCQSFGGGVLFATCFLHMMPEVYKSVEVLKDYGNLNTDYPLSQMTISLGFFLVYFVEEFSHWFVTKVPDDFCEKKPPSSRTIAVTPNTNKVVPQSAFIIENEMYKEKDAMDAYSVTTEVLKENEKNIEKSLDLDEELEKVEELEETVEKEAKTKQQVVRYVLIVLALSLHAIFEGLAIGLQHSIANIWYLFVAVSIHSATILFYISLEMILAKTKIKRIVIHVSILSLTSPVGVLLGLLITQHANMNTQAKSTAVVLLEGLSAGTILYITFFEVLNREKERRAYVFRRAVCILGGFVLMAVLQCAEMYIE</sequence>
<keyword evidence="4 6" id="KW-0472">Membrane</keyword>
<keyword evidence="8" id="KW-1185">Reference proteome</keyword>
<feature type="coiled-coil region" evidence="5">
    <location>
        <begin position="184"/>
        <end position="215"/>
    </location>
</feature>
<dbReference type="Proteomes" id="UP000292052">
    <property type="component" value="Unassembled WGS sequence"/>
</dbReference>
<dbReference type="PANTHER" id="PTHR11040">
    <property type="entry name" value="ZINC/IRON TRANSPORTER"/>
    <property type="match status" value="1"/>
</dbReference>
<organism evidence="7 8">
    <name type="scientific">Asbolus verrucosus</name>
    <name type="common">Desert ironclad beetle</name>
    <dbReference type="NCBI Taxonomy" id="1661398"/>
    <lineage>
        <taxon>Eukaryota</taxon>
        <taxon>Metazoa</taxon>
        <taxon>Ecdysozoa</taxon>
        <taxon>Arthropoda</taxon>
        <taxon>Hexapoda</taxon>
        <taxon>Insecta</taxon>
        <taxon>Pterygota</taxon>
        <taxon>Neoptera</taxon>
        <taxon>Endopterygota</taxon>
        <taxon>Coleoptera</taxon>
        <taxon>Polyphaga</taxon>
        <taxon>Cucujiformia</taxon>
        <taxon>Tenebrionidae</taxon>
        <taxon>Pimeliinae</taxon>
        <taxon>Asbolus</taxon>
    </lineage>
</organism>
<feature type="transmembrane region" description="Helical" evidence="6">
    <location>
        <begin position="6"/>
        <end position="26"/>
    </location>
</feature>
<dbReference type="InterPro" id="IPR003689">
    <property type="entry name" value="ZIP"/>
</dbReference>
<comment type="caution">
    <text evidence="7">The sequence shown here is derived from an EMBL/GenBank/DDBJ whole genome shotgun (WGS) entry which is preliminary data.</text>
</comment>
<evidence type="ECO:0000256" key="3">
    <source>
        <dbReference type="ARBA" id="ARBA00022989"/>
    </source>
</evidence>
<protein>
    <submittedName>
        <fullName evidence="7">Zip domain containing protein</fullName>
    </submittedName>
</protein>
<dbReference type="GO" id="GO:0005385">
    <property type="term" value="F:zinc ion transmembrane transporter activity"/>
    <property type="evidence" value="ECO:0007669"/>
    <property type="project" value="TreeGrafter"/>
</dbReference>
<proteinExistence type="predicted"/>
<gene>
    <name evidence="7" type="ORF">BDFB_008198</name>
</gene>
<feature type="transmembrane region" description="Helical" evidence="6">
    <location>
        <begin position="342"/>
        <end position="367"/>
    </location>
</feature>
<feature type="transmembrane region" description="Helical" evidence="6">
    <location>
        <begin position="53"/>
        <end position="77"/>
    </location>
</feature>
<dbReference type="EMBL" id="QDEB01053235">
    <property type="protein sequence ID" value="RZC37372.1"/>
    <property type="molecule type" value="Genomic_DNA"/>
</dbReference>
<keyword evidence="2 6" id="KW-0812">Transmembrane</keyword>
<dbReference type="STRING" id="1661398.A0A482VWN8"/>
<feature type="transmembrane region" description="Helical" evidence="6">
    <location>
        <begin position="245"/>
        <end position="265"/>
    </location>
</feature>
<feature type="transmembrane region" description="Helical" evidence="6">
    <location>
        <begin position="215"/>
        <end position="239"/>
    </location>
</feature>
<comment type="subcellular location">
    <subcellularLocation>
        <location evidence="1">Membrane</location>
        <topology evidence="1">Multi-pass membrane protein</topology>
    </subcellularLocation>
</comment>
<accession>A0A482VWN8</accession>
<dbReference type="OrthoDB" id="448280at2759"/>
<feature type="transmembrane region" description="Helical" evidence="6">
    <location>
        <begin position="97"/>
        <end position="114"/>
    </location>
</feature>